<dbReference type="GO" id="GO:0006813">
    <property type="term" value="P:potassium ion transport"/>
    <property type="evidence" value="ECO:0007669"/>
    <property type="project" value="InterPro"/>
</dbReference>
<dbReference type="EMBL" id="CP002792">
    <property type="protein sequence ID" value="AEH06681.1"/>
    <property type="molecule type" value="Genomic_DNA"/>
</dbReference>
<evidence type="ECO:0000313" key="5">
    <source>
        <dbReference type="EMBL" id="AEH06681.1"/>
    </source>
</evidence>
<evidence type="ECO:0000259" key="4">
    <source>
        <dbReference type="PROSITE" id="PS51202"/>
    </source>
</evidence>
<keyword evidence="6" id="KW-1185">Reference proteome</keyword>
<gene>
    <name evidence="5" type="ordered locus">Metok_0704</name>
</gene>
<dbReference type="InterPro" id="IPR036721">
    <property type="entry name" value="RCK_C_sf"/>
</dbReference>
<keyword evidence="2" id="KW-0472">Membrane</keyword>
<evidence type="ECO:0000313" key="6">
    <source>
        <dbReference type="Proteomes" id="UP000009296"/>
    </source>
</evidence>
<feature type="domain" description="RCK N-terminal" evidence="3">
    <location>
        <begin position="107"/>
        <end position="225"/>
    </location>
</feature>
<feature type="transmembrane region" description="Helical" evidence="2">
    <location>
        <begin position="66"/>
        <end position="90"/>
    </location>
</feature>
<dbReference type="InterPro" id="IPR050721">
    <property type="entry name" value="Trk_Ktr_HKT_K-transport"/>
</dbReference>
<dbReference type="STRING" id="647113.Metok_0704"/>
<dbReference type="GeneID" id="10772845"/>
<evidence type="ECO:0000256" key="2">
    <source>
        <dbReference type="SAM" id="Phobius"/>
    </source>
</evidence>
<dbReference type="InterPro" id="IPR006037">
    <property type="entry name" value="RCK_C"/>
</dbReference>
<dbReference type="RefSeq" id="WP_013866867.1">
    <property type="nucleotide sequence ID" value="NC_015636.1"/>
</dbReference>
<protein>
    <submittedName>
        <fullName evidence="5">TrkA-N domain protein</fullName>
    </submittedName>
</protein>
<dbReference type="PANTHER" id="PTHR43833">
    <property type="entry name" value="POTASSIUM CHANNEL PROTEIN 2-RELATED-RELATED"/>
    <property type="match status" value="1"/>
</dbReference>
<dbReference type="eggNOG" id="arCOG01970">
    <property type="taxonomic scope" value="Archaea"/>
</dbReference>
<dbReference type="SUPFAM" id="SSF116726">
    <property type="entry name" value="TrkA C-terminal domain-like"/>
    <property type="match status" value="1"/>
</dbReference>
<comment type="subcellular location">
    <subcellularLocation>
        <location evidence="1">Cell membrane</location>
        <topology evidence="1">Multi-pass membrane protein</topology>
    </subcellularLocation>
</comment>
<keyword evidence="2" id="KW-1133">Transmembrane helix</keyword>
<dbReference type="Pfam" id="PF02080">
    <property type="entry name" value="TrkA_C"/>
    <property type="match status" value="1"/>
</dbReference>
<keyword evidence="2" id="KW-0812">Transmembrane</keyword>
<organism evidence="5 6">
    <name type="scientific">Methanothermococcus okinawensis (strain DSM 14208 / JCM 11175 / IH1)</name>
    <dbReference type="NCBI Taxonomy" id="647113"/>
    <lineage>
        <taxon>Archaea</taxon>
        <taxon>Methanobacteriati</taxon>
        <taxon>Methanobacteriota</taxon>
        <taxon>Methanomada group</taxon>
        <taxon>Methanococci</taxon>
        <taxon>Methanococcales</taxon>
        <taxon>Methanococcaceae</taxon>
        <taxon>Methanothermococcus</taxon>
    </lineage>
</organism>
<dbReference type="Gene3D" id="1.10.287.70">
    <property type="match status" value="1"/>
</dbReference>
<sequence length="338" mass="37621">MEVIDRIKLSVAVLGASIIIYSIIMMDIEGLNPLDALYFSIVTISTVGYGDYVPKTELGKLLSAMYILFGVGVGFYTFGSIAEFFIGGYFKKINQMNDMEKRIKHLKNHYIICGYGKSGKVVANKLEKSGAKYIVIDINAELLENELENNPNFNYIVGDATLDDILLKAKIKEAKGLISTVSRDSDNVYITLSAKRINPNIYIVAKADERVAMDKLLIAGADRVVSPYVIGGLRMAELALKPDILDFVSTFMSIAKYEYDENLEIRKIKIEKDSPLAGKLLSETKIRQEYYVNVIGIKKNDELITNPPPNTVILPDDVLYAFGTTEQLDNLEKIAKGS</sequence>
<dbReference type="PANTHER" id="PTHR43833:SF13">
    <property type="entry name" value="POTASSIUM CHANNEL PROTEIN 2-RELATED"/>
    <property type="match status" value="1"/>
</dbReference>
<dbReference type="SUPFAM" id="SSF51735">
    <property type="entry name" value="NAD(P)-binding Rossmann-fold domains"/>
    <property type="match status" value="1"/>
</dbReference>
<proteinExistence type="predicted"/>
<dbReference type="InterPro" id="IPR013099">
    <property type="entry name" value="K_chnl_dom"/>
</dbReference>
<dbReference type="KEGG" id="mok:Metok_0704"/>
<name>F8AM06_METOI</name>
<dbReference type="eggNOG" id="arCOG01958">
    <property type="taxonomic scope" value="Archaea"/>
</dbReference>
<evidence type="ECO:0000256" key="1">
    <source>
        <dbReference type="ARBA" id="ARBA00004651"/>
    </source>
</evidence>
<dbReference type="Pfam" id="PF02254">
    <property type="entry name" value="TrkA_N"/>
    <property type="match status" value="1"/>
</dbReference>
<dbReference type="InterPro" id="IPR036291">
    <property type="entry name" value="NAD(P)-bd_dom_sf"/>
</dbReference>
<feature type="transmembrane region" description="Helical" evidence="2">
    <location>
        <begin position="7"/>
        <end position="24"/>
    </location>
</feature>
<dbReference type="GO" id="GO:0005886">
    <property type="term" value="C:plasma membrane"/>
    <property type="evidence" value="ECO:0007669"/>
    <property type="project" value="UniProtKB-SubCell"/>
</dbReference>
<feature type="domain" description="RCK C-terminal" evidence="4">
    <location>
        <begin position="252"/>
        <end position="337"/>
    </location>
</feature>
<dbReference type="InterPro" id="IPR003148">
    <property type="entry name" value="RCK_N"/>
</dbReference>
<dbReference type="HOGENOM" id="CLU_050982_0_1_2"/>
<dbReference type="GO" id="GO:0008324">
    <property type="term" value="F:monoatomic cation transmembrane transporter activity"/>
    <property type="evidence" value="ECO:0007669"/>
    <property type="project" value="InterPro"/>
</dbReference>
<dbReference type="Pfam" id="PF07885">
    <property type="entry name" value="Ion_trans_2"/>
    <property type="match status" value="1"/>
</dbReference>
<reference evidence="5" key="1">
    <citation type="submission" date="2011-05" db="EMBL/GenBank/DDBJ databases">
        <title>Complete sequence of chromosome of Methanothermococcus okinawensis IH1.</title>
        <authorList>
            <consortium name="US DOE Joint Genome Institute"/>
            <person name="Lucas S."/>
            <person name="Han J."/>
            <person name="Lapidus A."/>
            <person name="Cheng J.-F."/>
            <person name="Goodwin L."/>
            <person name="Pitluck S."/>
            <person name="Peters L."/>
            <person name="Mikhailova N."/>
            <person name="Held B."/>
            <person name="Han C."/>
            <person name="Tapia R."/>
            <person name="Land M."/>
            <person name="Hauser L."/>
            <person name="Kyrpides N."/>
            <person name="Ivanova N."/>
            <person name="Pagani I."/>
            <person name="Sieprawska-Lupa M."/>
            <person name="Takai K."/>
            <person name="Miyazaki J."/>
            <person name="Whitman W."/>
            <person name="Woyke T."/>
        </authorList>
    </citation>
    <scope>NUCLEOTIDE SEQUENCE</scope>
    <source>
        <strain evidence="5">IH1</strain>
    </source>
</reference>
<dbReference type="PROSITE" id="PS51202">
    <property type="entry name" value="RCK_C"/>
    <property type="match status" value="1"/>
</dbReference>
<dbReference type="Gene3D" id="3.40.50.720">
    <property type="entry name" value="NAD(P)-binding Rossmann-like Domain"/>
    <property type="match status" value="1"/>
</dbReference>
<dbReference type="Gene3D" id="3.30.70.1450">
    <property type="entry name" value="Regulator of K+ conductance, C-terminal domain"/>
    <property type="match status" value="1"/>
</dbReference>
<dbReference type="OrthoDB" id="43518at2157"/>
<evidence type="ECO:0000259" key="3">
    <source>
        <dbReference type="PROSITE" id="PS51201"/>
    </source>
</evidence>
<dbReference type="Proteomes" id="UP000009296">
    <property type="component" value="Chromosome"/>
</dbReference>
<feature type="transmembrane region" description="Helical" evidence="2">
    <location>
        <begin position="36"/>
        <end position="54"/>
    </location>
</feature>
<dbReference type="SUPFAM" id="SSF81324">
    <property type="entry name" value="Voltage-gated potassium channels"/>
    <property type="match status" value="1"/>
</dbReference>
<dbReference type="PROSITE" id="PS51201">
    <property type="entry name" value="RCK_N"/>
    <property type="match status" value="1"/>
</dbReference>
<dbReference type="AlphaFoldDB" id="F8AM06"/>
<accession>F8AM06</accession>